<dbReference type="SUPFAM" id="SSF56349">
    <property type="entry name" value="DNA breaking-rejoining enzymes"/>
    <property type="match status" value="1"/>
</dbReference>
<accession>A0A2Z6EVE9</accession>
<keyword evidence="2" id="KW-1185">Reference proteome</keyword>
<dbReference type="EMBL" id="AP018150">
    <property type="protein sequence ID" value="BBE09433.1"/>
    <property type="molecule type" value="Genomic_DNA"/>
</dbReference>
<dbReference type="Gene3D" id="1.10.150.130">
    <property type="match status" value="1"/>
</dbReference>
<dbReference type="GO" id="GO:0003677">
    <property type="term" value="F:DNA binding"/>
    <property type="evidence" value="ECO:0007669"/>
    <property type="project" value="InterPro"/>
</dbReference>
<dbReference type="GO" id="GO:0006310">
    <property type="term" value="P:DNA recombination"/>
    <property type="evidence" value="ECO:0007669"/>
    <property type="project" value="InterPro"/>
</dbReference>
<dbReference type="InterPro" id="IPR010998">
    <property type="entry name" value="Integrase_recombinase_N"/>
</dbReference>
<dbReference type="InterPro" id="IPR011010">
    <property type="entry name" value="DNA_brk_join_enz"/>
</dbReference>
<dbReference type="InterPro" id="IPR013762">
    <property type="entry name" value="Integrase-like_cat_sf"/>
</dbReference>
<sequence length="346" mass="39977">MGRKPTKNFNLPPRMRARMHRSGHVYYYYDTCKKPRKEIPLGSDYILALRQYAELEINVIDLSNEIFFPEVMNRYKIEVIATKALSTQATNLSDVKVLERFFSDPPAPLEKIEPHHIAEFLRRNEAYPTTANRCKRLFSHIWNKAREWGYTNLPNPTMGIRGYSLGKRDVYIDDELFTLVKSYGLPPLQEAMDLMYLTGQRPGDVMKLTEHHIQDGELILRQSKTKTALRIVISAALFDVFARIRSRKTTHKIVSTNLLVTLQGKPMTKGSLKYYFDSAREKAAKAHPEFKDQLKAFWLYDLRAKAADDMSAEKGDQAAADLLGHIDVRTTKRHYLRRGKKVAPTR</sequence>
<dbReference type="Proteomes" id="UP000282597">
    <property type="component" value="Chromosome"/>
</dbReference>
<name>A0A2Z6EVE9_9BURK</name>
<evidence type="ECO:0000313" key="1">
    <source>
        <dbReference type="EMBL" id="BBE09433.1"/>
    </source>
</evidence>
<organism evidence="1 2">
    <name type="scientific">Mycoavidus cysteinexigens</name>
    <dbReference type="NCBI Taxonomy" id="1553431"/>
    <lineage>
        <taxon>Bacteria</taxon>
        <taxon>Pseudomonadati</taxon>
        <taxon>Pseudomonadota</taxon>
        <taxon>Betaproteobacteria</taxon>
        <taxon>Burkholderiales</taxon>
        <taxon>Burkholderiaceae</taxon>
        <taxon>Mycoavidus</taxon>
    </lineage>
</organism>
<dbReference type="Pfam" id="PF00589">
    <property type="entry name" value="Phage_integrase"/>
    <property type="match status" value="1"/>
</dbReference>
<protein>
    <submittedName>
        <fullName evidence="1">Phage-related integrase</fullName>
    </submittedName>
</protein>
<dbReference type="KEGG" id="mcys:MCB1EB_1272"/>
<gene>
    <name evidence="1" type="ORF">MCB1EB_1272</name>
</gene>
<evidence type="ECO:0000313" key="2">
    <source>
        <dbReference type="Proteomes" id="UP000282597"/>
    </source>
</evidence>
<dbReference type="PROSITE" id="PS51898">
    <property type="entry name" value="TYR_RECOMBINASE"/>
    <property type="match status" value="1"/>
</dbReference>
<dbReference type="AlphaFoldDB" id="A0A2Z6EVE9"/>
<proteinExistence type="predicted"/>
<dbReference type="InterPro" id="IPR002104">
    <property type="entry name" value="Integrase_catalytic"/>
</dbReference>
<dbReference type="GO" id="GO:0015074">
    <property type="term" value="P:DNA integration"/>
    <property type="evidence" value="ECO:0007669"/>
    <property type="project" value="InterPro"/>
</dbReference>
<dbReference type="Gene3D" id="1.10.443.10">
    <property type="entry name" value="Intergrase catalytic core"/>
    <property type="match status" value="1"/>
</dbReference>
<reference evidence="1 2" key="1">
    <citation type="journal article" date="2018" name="Microbes Environ.">
        <title>Comparative Genomic Insights into Endofungal Lifestyles of Two Bacterial Endosymbionts, Mycoavidus cysteinexigens and Burkholderia rhizoxinica.</title>
        <authorList>
            <person name="Sharmin D."/>
            <person name="Guo Y."/>
            <person name="Nishizawa T."/>
            <person name="Ohshima S."/>
            <person name="Sato Y."/>
            <person name="Takashima Y."/>
            <person name="Narisawa K."/>
            <person name="Ohta H."/>
        </authorList>
    </citation>
    <scope>NUCLEOTIDE SEQUENCE [LARGE SCALE GENOMIC DNA]</scope>
    <source>
        <strain evidence="1 2">B1-EB</strain>
    </source>
</reference>